<dbReference type="Proteomes" id="UP000777440">
    <property type="component" value="Unassembled WGS sequence"/>
</dbReference>
<organism evidence="1 2">
    <name type="scientific">Microbacterium ureisolvens</name>
    <dbReference type="NCBI Taxonomy" id="2781186"/>
    <lineage>
        <taxon>Bacteria</taxon>
        <taxon>Bacillati</taxon>
        <taxon>Actinomycetota</taxon>
        <taxon>Actinomycetes</taxon>
        <taxon>Micrococcales</taxon>
        <taxon>Microbacteriaceae</taxon>
        <taxon>Microbacterium</taxon>
    </lineage>
</organism>
<evidence type="ECO:0000313" key="2">
    <source>
        <dbReference type="Proteomes" id="UP000777440"/>
    </source>
</evidence>
<dbReference type="EMBL" id="JAEUAX010000008">
    <property type="protein sequence ID" value="MBW9110961.1"/>
    <property type="molecule type" value="Genomic_DNA"/>
</dbReference>
<accession>A0ABS7HZY9</accession>
<proteinExistence type="predicted"/>
<evidence type="ECO:0000313" key="1">
    <source>
        <dbReference type="EMBL" id="MBW9110961.1"/>
    </source>
</evidence>
<comment type="caution">
    <text evidence="1">The sequence shown here is derived from an EMBL/GenBank/DDBJ whole genome shotgun (WGS) entry which is preliminary data.</text>
</comment>
<keyword evidence="2" id="KW-1185">Reference proteome</keyword>
<gene>
    <name evidence="1" type="ORF">JNB61_14365</name>
</gene>
<protein>
    <submittedName>
        <fullName evidence="1">Uncharacterized protein</fullName>
    </submittedName>
</protein>
<sequence length="91" mass="9619">MLIGRIRPVETRTVDVEGVSLEALNAAVTAQLPAGWVVTDVPAAMPKGSQLLTSTATIARRGDVEEIEADDMAALEAKVPEGWQLLSVHAL</sequence>
<dbReference type="RefSeq" id="WP_159846768.1">
    <property type="nucleotide sequence ID" value="NZ_JAEUAX010000008.1"/>
</dbReference>
<reference evidence="1 2" key="1">
    <citation type="journal article" date="2021" name="MBio">
        <title>Poor Competitiveness of Bradyrhizobium in Pigeon Pea Root Colonization in Indian Soils.</title>
        <authorList>
            <person name="Chalasani D."/>
            <person name="Basu A."/>
            <person name="Pullabhotla S.V.S.R.N."/>
            <person name="Jorrin B."/>
            <person name="Neal A.L."/>
            <person name="Poole P.S."/>
            <person name="Podile A.R."/>
            <person name="Tkacz A."/>
        </authorList>
    </citation>
    <scope>NUCLEOTIDE SEQUENCE [LARGE SCALE GENOMIC DNA]</scope>
    <source>
        <strain evidence="1 2">HU12</strain>
    </source>
</reference>
<name>A0ABS7HZY9_9MICO</name>